<accession>A0A2U8HG95</accession>
<evidence type="ECO:0000313" key="2">
    <source>
        <dbReference type="EMBL" id="AWI84989.1"/>
    </source>
</evidence>
<dbReference type="Proteomes" id="UP000244915">
    <property type="component" value="Chromosome 2"/>
</dbReference>
<feature type="compositionally biased region" description="Gly residues" evidence="1">
    <location>
        <begin position="51"/>
        <end position="63"/>
    </location>
</feature>
<evidence type="ECO:0000313" key="3">
    <source>
        <dbReference type="Proteomes" id="UP000244915"/>
    </source>
</evidence>
<reference evidence="2 3" key="1">
    <citation type="submission" date="2017-06" db="EMBL/GenBank/DDBJ databases">
        <title>Yangia sp. YSBP01 complete genome sequence.</title>
        <authorList>
            <person name="Woo J.-H."/>
            <person name="Kim H.-S."/>
        </authorList>
    </citation>
    <scope>NUCLEOTIDE SEQUENCE [LARGE SCALE GENOMIC DNA]</scope>
    <source>
        <strain evidence="2 3">YSBP01</strain>
    </source>
</reference>
<evidence type="ECO:0000256" key="1">
    <source>
        <dbReference type="SAM" id="MobiDB-lite"/>
    </source>
</evidence>
<dbReference type="EMBL" id="CP022190">
    <property type="protein sequence ID" value="AWI84989.1"/>
    <property type="molecule type" value="Genomic_DNA"/>
</dbReference>
<feature type="compositionally biased region" description="Polar residues" evidence="1">
    <location>
        <begin position="1"/>
        <end position="10"/>
    </location>
</feature>
<dbReference type="KEGG" id="ypac:CEW88_14540"/>
<organism evidence="2 3">
    <name type="scientific">Alloyangia pacifica</name>
    <dbReference type="NCBI Taxonomy" id="311180"/>
    <lineage>
        <taxon>Bacteria</taxon>
        <taxon>Pseudomonadati</taxon>
        <taxon>Pseudomonadota</taxon>
        <taxon>Alphaproteobacteria</taxon>
        <taxon>Rhodobacterales</taxon>
        <taxon>Roseobacteraceae</taxon>
        <taxon>Alloyangia</taxon>
    </lineage>
</organism>
<feature type="region of interest" description="Disordered" evidence="1">
    <location>
        <begin position="42"/>
        <end position="63"/>
    </location>
</feature>
<proteinExistence type="predicted"/>
<gene>
    <name evidence="2" type="ORF">CEW88_14540</name>
</gene>
<sequence>MTVSSLSASFPAQRRGLQAGSGACLPRDARFGRGDLRIWKEKKVQGAAPRQGGGGLPGVAPGG</sequence>
<dbReference type="AlphaFoldDB" id="A0A2U8HG95"/>
<feature type="region of interest" description="Disordered" evidence="1">
    <location>
        <begin position="1"/>
        <end position="29"/>
    </location>
</feature>
<protein>
    <submittedName>
        <fullName evidence="2">Uncharacterized protein</fullName>
    </submittedName>
</protein>
<name>A0A2U8HG95_9RHOB</name>